<organism evidence="2">
    <name type="scientific">Rhodopseudomonas palustris (strain BisA53)</name>
    <dbReference type="NCBI Taxonomy" id="316055"/>
    <lineage>
        <taxon>Bacteria</taxon>
        <taxon>Pseudomonadati</taxon>
        <taxon>Pseudomonadota</taxon>
        <taxon>Alphaproteobacteria</taxon>
        <taxon>Hyphomicrobiales</taxon>
        <taxon>Nitrobacteraceae</taxon>
        <taxon>Rhodopseudomonas</taxon>
    </lineage>
</organism>
<dbReference type="AlphaFoldDB" id="Q07P56"/>
<reference evidence="2" key="1">
    <citation type="submission" date="2006-09" db="EMBL/GenBank/DDBJ databases">
        <title>Complete sequence of Rhodopseudomonas palustris BisA53.</title>
        <authorList>
            <consortium name="US DOE Joint Genome Institute"/>
            <person name="Copeland A."/>
            <person name="Lucas S."/>
            <person name="Lapidus A."/>
            <person name="Barry K."/>
            <person name="Detter J.C."/>
            <person name="Glavina del Rio T."/>
            <person name="Hammon N."/>
            <person name="Israni S."/>
            <person name="Dalin E."/>
            <person name="Tice H."/>
            <person name="Pitluck S."/>
            <person name="Chain P."/>
            <person name="Malfatti S."/>
            <person name="Shin M."/>
            <person name="Vergez L."/>
            <person name="Schmutz J."/>
            <person name="Larimer F."/>
            <person name="Land M."/>
            <person name="Hauser L."/>
            <person name="Pelletier D.A."/>
            <person name="Kyrpides N."/>
            <person name="Kim E."/>
            <person name="Harwood C.S."/>
            <person name="Oda Y."/>
            <person name="Richardson P."/>
        </authorList>
    </citation>
    <scope>NUCLEOTIDE SEQUENCE [LARGE SCALE GENOMIC DNA]</scope>
    <source>
        <strain evidence="2">BisA53</strain>
    </source>
</reference>
<accession>Q07P56</accession>
<dbReference type="Pfam" id="PF14096">
    <property type="entry name" value="DUF4274"/>
    <property type="match status" value="1"/>
</dbReference>
<proteinExistence type="predicted"/>
<name>Q07P56_RHOP5</name>
<dbReference type="OrthoDB" id="7431744at2"/>
<dbReference type="STRING" id="316055.RPE_2338"/>
<evidence type="ECO:0000259" key="1">
    <source>
        <dbReference type="Pfam" id="PF14096"/>
    </source>
</evidence>
<dbReference type="EMBL" id="CP000463">
    <property type="protein sequence ID" value="ABJ06278.1"/>
    <property type="molecule type" value="Genomic_DNA"/>
</dbReference>
<gene>
    <name evidence="2" type="ordered locus">RPE_2338</name>
</gene>
<feature type="domain" description="DUF4274" evidence="1">
    <location>
        <begin position="185"/>
        <end position="257"/>
    </location>
</feature>
<dbReference type="KEGG" id="rpe:RPE_2338"/>
<dbReference type="InterPro" id="IPR025369">
    <property type="entry name" value="DUF4274"/>
</dbReference>
<dbReference type="eggNOG" id="ENOG502ZR9J">
    <property type="taxonomic scope" value="Bacteria"/>
</dbReference>
<sequence length="349" mass="40036">MSGDGTRNQSRSNDSLGLSAENIATYRGLVRNSVMIEALSGRPGFPPFQGLSWDYFLDDVQMEARAARIKMRDLTVGSICDTIDELPPTAVVRLLAARFVYFSPLNPENEKHADYLLQPLDAATKKQMRQRRHAVHAIQDAENKQEEARKAAAAQDAALESQYWQCPHVALSTEPEDFLRWIKVQTPDTWHVIVQNWDYNSAYRDDVIEWVLDQPNCDVGTASQFFFTAAIGLADEDPEKLSSGYRRKWQLMKHVAENWQRGFYVRNELKHEVEPSDVRCYDELVARREAAGRPLPWKVPGREARRFGSRLPNSEYCYEPGHLTLTFAAWKRHRERSGCCKDFPHCCKG</sequence>
<protein>
    <recommendedName>
        <fullName evidence="1">DUF4274 domain-containing protein</fullName>
    </recommendedName>
</protein>
<evidence type="ECO:0000313" key="2">
    <source>
        <dbReference type="EMBL" id="ABJ06278.1"/>
    </source>
</evidence>
<dbReference type="HOGENOM" id="CLU_794272_0_0_5"/>